<keyword evidence="3" id="KW-1133">Transmembrane helix</keyword>
<dbReference type="PROSITE" id="PS00615">
    <property type="entry name" value="C_TYPE_LECTIN_1"/>
    <property type="match status" value="1"/>
</dbReference>
<dbReference type="SMART" id="SM00034">
    <property type="entry name" value="CLECT"/>
    <property type="match status" value="1"/>
</dbReference>
<reference evidence="5 6" key="1">
    <citation type="submission" date="2021-05" db="EMBL/GenBank/DDBJ databases">
        <authorList>
            <person name="Zahm M."/>
            <person name="Klopp C."/>
            <person name="Cabau C."/>
            <person name="Kuhl H."/>
            <person name="Suciu R."/>
            <person name="Ciorpac M."/>
            <person name="Holostenco D."/>
            <person name="Gessner J."/>
            <person name="Wuertz S."/>
            <person name="Hohne C."/>
            <person name="Stock M."/>
            <person name="Gislard M."/>
            <person name="Lluch J."/>
            <person name="Milhes M."/>
            <person name="Lampietro C."/>
            <person name="Lopez Roques C."/>
            <person name="Donnadieu C."/>
            <person name="Du K."/>
            <person name="Schartl M."/>
            <person name="Guiguen Y."/>
        </authorList>
    </citation>
    <scope>NUCLEOTIDE SEQUENCE [LARGE SCALE GENOMIC DNA]</scope>
    <source>
        <strain evidence="5">Hh-F2</strain>
        <tissue evidence="5">Blood</tissue>
    </source>
</reference>
<dbReference type="CDD" id="cd03590">
    <property type="entry name" value="CLECT_DC-SIGN_like"/>
    <property type="match status" value="1"/>
</dbReference>
<dbReference type="InterPro" id="IPR018378">
    <property type="entry name" value="C-type_lectin_CS"/>
</dbReference>
<sequence>MLRSQGHLHLYFVFPDRNVCGSKSIVVLYTLFMATSMVWMILLSKAFAKHSEISAEIENLRNSRTILKGNGNSFSLKLKSSVNSQSRRYFYTWFGFCSTMSKMKIKNKSKTDCMVGSVKATAQPDLGVVFVIRVRELFCLSLLFLLCELCFVYNLFIYFFHKMTGCRFIFLCTSAVKKLCIWPTQLPAKLIFKMRLQAKNRCLFFIFSDTEEIRNLRVEQTLMKEKDSKIMANVTNLENYVSKVCVIKTCPCEWTLFSGKCYYFSNENRDWKKAREFCQSQDSDLAVINSDEELNYLKGKVRVDHLVGMSDLETEGVWKWLDGSLVDQRMWNPGEPNNEGKEDCGEMSNGKLNDIPCNIKQRWICEKTL</sequence>
<gene>
    <name evidence="5" type="ORF">HHUSO_G33084</name>
</gene>
<evidence type="ECO:0000256" key="3">
    <source>
        <dbReference type="SAM" id="Phobius"/>
    </source>
</evidence>
<keyword evidence="3" id="KW-0472">Membrane</keyword>
<keyword evidence="6" id="KW-1185">Reference proteome</keyword>
<dbReference type="PANTHER" id="PTHR22803">
    <property type="entry name" value="MANNOSE, PHOSPHOLIPASE, LECTIN RECEPTOR RELATED"/>
    <property type="match status" value="1"/>
</dbReference>
<dbReference type="InterPro" id="IPR016186">
    <property type="entry name" value="C-type_lectin-like/link_sf"/>
</dbReference>
<dbReference type="InterPro" id="IPR016187">
    <property type="entry name" value="CTDL_fold"/>
</dbReference>
<keyword evidence="3" id="KW-0812">Transmembrane</keyword>
<name>A0ABR0Y7X8_HUSHU</name>
<dbReference type="Gene3D" id="3.10.100.10">
    <property type="entry name" value="Mannose-Binding Protein A, subunit A"/>
    <property type="match status" value="1"/>
</dbReference>
<evidence type="ECO:0000313" key="6">
    <source>
        <dbReference type="Proteomes" id="UP001369086"/>
    </source>
</evidence>
<dbReference type="SUPFAM" id="SSF56436">
    <property type="entry name" value="C-type lectin-like"/>
    <property type="match status" value="1"/>
</dbReference>
<dbReference type="PROSITE" id="PS50041">
    <property type="entry name" value="C_TYPE_LECTIN_2"/>
    <property type="match status" value="1"/>
</dbReference>
<proteinExistence type="predicted"/>
<feature type="transmembrane region" description="Helical" evidence="3">
    <location>
        <begin position="137"/>
        <end position="160"/>
    </location>
</feature>
<keyword evidence="2" id="KW-1015">Disulfide bond</keyword>
<evidence type="ECO:0000313" key="5">
    <source>
        <dbReference type="EMBL" id="KAK6468752.1"/>
    </source>
</evidence>
<dbReference type="InterPro" id="IPR033989">
    <property type="entry name" value="CD209-like_CTLD"/>
</dbReference>
<feature type="transmembrane region" description="Helical" evidence="3">
    <location>
        <begin position="25"/>
        <end position="43"/>
    </location>
</feature>
<dbReference type="EMBL" id="JAHFZB010000042">
    <property type="protein sequence ID" value="KAK6468752.1"/>
    <property type="molecule type" value="Genomic_DNA"/>
</dbReference>
<evidence type="ECO:0000259" key="4">
    <source>
        <dbReference type="PROSITE" id="PS50041"/>
    </source>
</evidence>
<dbReference type="Proteomes" id="UP001369086">
    <property type="component" value="Unassembled WGS sequence"/>
</dbReference>
<feature type="domain" description="C-type lectin" evidence="4">
    <location>
        <begin position="257"/>
        <end position="366"/>
    </location>
</feature>
<accession>A0ABR0Y7X8</accession>
<dbReference type="InterPro" id="IPR050111">
    <property type="entry name" value="C-type_lectin/snaclec_domain"/>
</dbReference>
<dbReference type="Pfam" id="PF00059">
    <property type="entry name" value="Lectin_C"/>
    <property type="match status" value="1"/>
</dbReference>
<comment type="caution">
    <text evidence="5">The sequence shown here is derived from an EMBL/GenBank/DDBJ whole genome shotgun (WGS) entry which is preliminary data.</text>
</comment>
<dbReference type="InterPro" id="IPR001304">
    <property type="entry name" value="C-type_lectin-like"/>
</dbReference>
<protein>
    <submittedName>
        <fullName evidence="5">CD209 antigen-like protein D isoform X2</fullName>
    </submittedName>
</protein>
<keyword evidence="1" id="KW-0430">Lectin</keyword>
<organism evidence="5 6">
    <name type="scientific">Huso huso</name>
    <name type="common">Beluga</name>
    <name type="synonym">Acipenser huso</name>
    <dbReference type="NCBI Taxonomy" id="61971"/>
    <lineage>
        <taxon>Eukaryota</taxon>
        <taxon>Metazoa</taxon>
        <taxon>Chordata</taxon>
        <taxon>Craniata</taxon>
        <taxon>Vertebrata</taxon>
        <taxon>Euteleostomi</taxon>
        <taxon>Actinopterygii</taxon>
        <taxon>Chondrostei</taxon>
        <taxon>Acipenseriformes</taxon>
        <taxon>Acipenseridae</taxon>
        <taxon>Huso</taxon>
    </lineage>
</organism>
<evidence type="ECO:0000256" key="2">
    <source>
        <dbReference type="ARBA" id="ARBA00023157"/>
    </source>
</evidence>
<evidence type="ECO:0000256" key="1">
    <source>
        <dbReference type="ARBA" id="ARBA00022734"/>
    </source>
</evidence>